<evidence type="ECO:0000313" key="3">
    <source>
        <dbReference type="Proteomes" id="UP000254869"/>
    </source>
</evidence>
<evidence type="ECO:0000259" key="1">
    <source>
        <dbReference type="PROSITE" id="PS50995"/>
    </source>
</evidence>
<dbReference type="GO" id="GO:0006950">
    <property type="term" value="P:response to stress"/>
    <property type="evidence" value="ECO:0007669"/>
    <property type="project" value="TreeGrafter"/>
</dbReference>
<gene>
    <name evidence="2" type="ORF">DFR76_104353</name>
</gene>
<feature type="domain" description="HTH marR-type" evidence="1">
    <location>
        <begin position="11"/>
        <end position="146"/>
    </location>
</feature>
<dbReference type="RefSeq" id="WP_067994077.1">
    <property type="nucleotide sequence ID" value="NZ_QQBC01000004.1"/>
</dbReference>
<keyword evidence="2" id="KW-0238">DNA-binding</keyword>
<evidence type="ECO:0000313" key="2">
    <source>
        <dbReference type="EMBL" id="RDI66603.1"/>
    </source>
</evidence>
<dbReference type="EMBL" id="QQBC01000004">
    <property type="protein sequence ID" value="RDI66603.1"/>
    <property type="molecule type" value="Genomic_DNA"/>
</dbReference>
<dbReference type="SMART" id="SM00347">
    <property type="entry name" value="HTH_MARR"/>
    <property type="match status" value="1"/>
</dbReference>
<protein>
    <submittedName>
        <fullName evidence="2">DNA-binding MarR family transcriptional regulator</fullName>
    </submittedName>
</protein>
<reference evidence="2 3" key="1">
    <citation type="submission" date="2018-07" db="EMBL/GenBank/DDBJ databases">
        <title>Genomic Encyclopedia of Type Strains, Phase IV (KMG-IV): sequencing the most valuable type-strain genomes for metagenomic binning, comparative biology and taxonomic classification.</title>
        <authorList>
            <person name="Goeker M."/>
        </authorList>
    </citation>
    <scope>NUCLEOTIDE SEQUENCE [LARGE SCALE GENOMIC DNA]</scope>
    <source>
        <strain evidence="2 3">DSM 44290</strain>
    </source>
</reference>
<accession>A0A370I799</accession>
<dbReference type="PANTHER" id="PTHR33164:SF99">
    <property type="entry name" value="MARR FAMILY REGULATORY PROTEIN"/>
    <property type="match status" value="1"/>
</dbReference>
<dbReference type="PROSITE" id="PS50995">
    <property type="entry name" value="HTH_MARR_2"/>
    <property type="match status" value="1"/>
</dbReference>
<dbReference type="InterPro" id="IPR000835">
    <property type="entry name" value="HTH_MarR-typ"/>
</dbReference>
<name>A0A370I799_9NOCA</name>
<dbReference type="InterPro" id="IPR036388">
    <property type="entry name" value="WH-like_DNA-bd_sf"/>
</dbReference>
<dbReference type="GO" id="GO:0003677">
    <property type="term" value="F:DNA binding"/>
    <property type="evidence" value="ECO:0007669"/>
    <property type="project" value="UniProtKB-KW"/>
</dbReference>
<proteinExistence type="predicted"/>
<dbReference type="Proteomes" id="UP000254869">
    <property type="component" value="Unassembled WGS sequence"/>
</dbReference>
<comment type="caution">
    <text evidence="2">The sequence shown here is derived from an EMBL/GenBank/DDBJ whole genome shotgun (WGS) entry which is preliminary data.</text>
</comment>
<dbReference type="SUPFAM" id="SSF46785">
    <property type="entry name" value="Winged helix' DNA-binding domain"/>
    <property type="match status" value="1"/>
</dbReference>
<sequence length="157" mass="17611">MEHADLFDDPRLTDVGLLFEASRGIRMKLESTWTANGLSLLDFIAIMRLSRSPGTRLRMTDLAAQTQLSTSGVTRLVDRLERNGLVRREPDPADRRSSYTVLTHAGAARLAKVLPEYLEVIDQWFFGPLTPEQRDALVSALRIIRDASFPEASLISE</sequence>
<dbReference type="InterPro" id="IPR036390">
    <property type="entry name" value="WH_DNA-bd_sf"/>
</dbReference>
<dbReference type="AlphaFoldDB" id="A0A370I799"/>
<dbReference type="STRING" id="1210086.GCA_001613105_01550"/>
<dbReference type="InterPro" id="IPR039422">
    <property type="entry name" value="MarR/SlyA-like"/>
</dbReference>
<dbReference type="Gene3D" id="1.10.10.10">
    <property type="entry name" value="Winged helix-like DNA-binding domain superfamily/Winged helix DNA-binding domain"/>
    <property type="match status" value="1"/>
</dbReference>
<organism evidence="2 3">
    <name type="scientific">Nocardia pseudobrasiliensis</name>
    <dbReference type="NCBI Taxonomy" id="45979"/>
    <lineage>
        <taxon>Bacteria</taxon>
        <taxon>Bacillati</taxon>
        <taxon>Actinomycetota</taxon>
        <taxon>Actinomycetes</taxon>
        <taxon>Mycobacteriales</taxon>
        <taxon>Nocardiaceae</taxon>
        <taxon>Nocardia</taxon>
    </lineage>
</organism>
<dbReference type="Pfam" id="PF12802">
    <property type="entry name" value="MarR_2"/>
    <property type="match status" value="1"/>
</dbReference>
<dbReference type="PANTHER" id="PTHR33164">
    <property type="entry name" value="TRANSCRIPTIONAL REGULATOR, MARR FAMILY"/>
    <property type="match status" value="1"/>
</dbReference>
<dbReference type="GO" id="GO:0003700">
    <property type="term" value="F:DNA-binding transcription factor activity"/>
    <property type="evidence" value="ECO:0007669"/>
    <property type="project" value="InterPro"/>
</dbReference>
<keyword evidence="3" id="KW-1185">Reference proteome</keyword>